<keyword evidence="13" id="KW-1185">Reference proteome</keyword>
<dbReference type="InterPro" id="IPR003395">
    <property type="entry name" value="RecF/RecN/SMC_N"/>
</dbReference>
<keyword evidence="4" id="KW-0547">Nucleotide-binding</keyword>
<evidence type="ECO:0000256" key="7">
    <source>
        <dbReference type="ARBA" id="ARBA00023204"/>
    </source>
</evidence>
<keyword evidence="6" id="KW-0067">ATP-binding</keyword>
<keyword evidence="5 9" id="KW-0227">DNA damage</keyword>
<proteinExistence type="inferred from homology"/>
<keyword evidence="10" id="KW-0175">Coiled coil</keyword>
<dbReference type="PIRSF" id="PIRSF003128">
    <property type="entry name" value="RecN"/>
    <property type="match status" value="1"/>
</dbReference>
<feature type="coiled-coil region" evidence="10">
    <location>
        <begin position="291"/>
        <end position="346"/>
    </location>
</feature>
<dbReference type="HOGENOM" id="CLU_018297_3_1_7"/>
<dbReference type="GO" id="GO:0006281">
    <property type="term" value="P:DNA repair"/>
    <property type="evidence" value="ECO:0007669"/>
    <property type="project" value="UniProtKB-KW"/>
</dbReference>
<evidence type="ECO:0000256" key="9">
    <source>
        <dbReference type="PIRNR" id="PIRNR003128"/>
    </source>
</evidence>
<dbReference type="KEGG" id="daf:Desaf_0861"/>
<evidence type="ECO:0000256" key="8">
    <source>
        <dbReference type="ARBA" id="ARBA00033408"/>
    </source>
</evidence>
<dbReference type="InterPro" id="IPR004604">
    <property type="entry name" value="DNA_recomb/repair_RecN"/>
</dbReference>
<comment type="function">
    <text evidence="1 9">May be involved in recombinational repair of damaged DNA.</text>
</comment>
<gene>
    <name evidence="12" type="ORF">Desaf_0861</name>
</gene>
<dbReference type="Gene3D" id="3.40.50.300">
    <property type="entry name" value="P-loop containing nucleotide triphosphate hydrolases"/>
    <property type="match status" value="2"/>
</dbReference>
<dbReference type="GO" id="GO:0006310">
    <property type="term" value="P:DNA recombination"/>
    <property type="evidence" value="ECO:0007669"/>
    <property type="project" value="InterPro"/>
</dbReference>
<dbReference type="GO" id="GO:0009432">
    <property type="term" value="P:SOS response"/>
    <property type="evidence" value="ECO:0007669"/>
    <property type="project" value="TreeGrafter"/>
</dbReference>
<evidence type="ECO:0000259" key="11">
    <source>
        <dbReference type="Pfam" id="PF02463"/>
    </source>
</evidence>
<feature type="domain" description="RecF/RecN/SMC N-terminal" evidence="11">
    <location>
        <begin position="5"/>
        <end position="490"/>
    </location>
</feature>
<evidence type="ECO:0000256" key="6">
    <source>
        <dbReference type="ARBA" id="ARBA00022840"/>
    </source>
</evidence>
<organism evidence="12 13">
    <name type="scientific">Desulfocurvibacter africanus subsp. africanus str. Walvis Bay</name>
    <dbReference type="NCBI Taxonomy" id="690850"/>
    <lineage>
        <taxon>Bacteria</taxon>
        <taxon>Pseudomonadati</taxon>
        <taxon>Thermodesulfobacteriota</taxon>
        <taxon>Desulfovibrionia</taxon>
        <taxon>Desulfovibrionales</taxon>
        <taxon>Desulfovibrionaceae</taxon>
        <taxon>Desulfocurvibacter</taxon>
    </lineage>
</organism>
<dbReference type="GO" id="GO:0005524">
    <property type="term" value="F:ATP binding"/>
    <property type="evidence" value="ECO:0007669"/>
    <property type="project" value="UniProtKB-KW"/>
</dbReference>
<evidence type="ECO:0000256" key="1">
    <source>
        <dbReference type="ARBA" id="ARBA00003618"/>
    </source>
</evidence>
<accession>F3YWA8</accession>
<evidence type="ECO:0000256" key="3">
    <source>
        <dbReference type="ARBA" id="ARBA00021315"/>
    </source>
</evidence>
<evidence type="ECO:0000256" key="4">
    <source>
        <dbReference type="ARBA" id="ARBA00022741"/>
    </source>
</evidence>
<dbReference type="AlphaFoldDB" id="F3YWA8"/>
<evidence type="ECO:0000313" key="12">
    <source>
        <dbReference type="EMBL" id="EGJ49211.1"/>
    </source>
</evidence>
<reference evidence="12 13" key="1">
    <citation type="journal article" date="2011" name="J. Bacteriol.">
        <title>Genome sequence of the mercury-methylating and pleomorphic Desulfovibrio africanus Strain Walvis Bay.</title>
        <authorList>
            <person name="Brown S.D."/>
            <person name="Wall J.D."/>
            <person name="Kucken A.M."/>
            <person name="Gilmour C.C."/>
            <person name="Podar M."/>
            <person name="Brandt C.C."/>
            <person name="Teshima H."/>
            <person name="Detter J.C."/>
            <person name="Han C.S."/>
            <person name="Land M.L."/>
            <person name="Lucas S."/>
            <person name="Han J."/>
            <person name="Pennacchio L."/>
            <person name="Nolan M."/>
            <person name="Pitluck S."/>
            <person name="Woyke T."/>
            <person name="Goodwin L."/>
            <person name="Palumbo A.V."/>
            <person name="Elias D.A."/>
        </authorList>
    </citation>
    <scope>NUCLEOTIDE SEQUENCE [LARGE SCALE GENOMIC DNA]</scope>
    <source>
        <strain evidence="12 13">Walvis Bay</strain>
    </source>
</reference>
<dbReference type="eggNOG" id="COG0497">
    <property type="taxonomic scope" value="Bacteria"/>
</dbReference>
<protein>
    <recommendedName>
        <fullName evidence="3 9">DNA repair protein RecN</fullName>
    </recommendedName>
    <alternativeName>
        <fullName evidence="8 9">Recombination protein N</fullName>
    </alternativeName>
</protein>
<dbReference type="InterPro" id="IPR027417">
    <property type="entry name" value="P-loop_NTPase"/>
</dbReference>
<dbReference type="GO" id="GO:0043590">
    <property type="term" value="C:bacterial nucleoid"/>
    <property type="evidence" value="ECO:0007669"/>
    <property type="project" value="TreeGrafter"/>
</dbReference>
<dbReference type="CDD" id="cd03241">
    <property type="entry name" value="ABC_RecN"/>
    <property type="match status" value="1"/>
</dbReference>
<evidence type="ECO:0000256" key="5">
    <source>
        <dbReference type="ARBA" id="ARBA00022763"/>
    </source>
</evidence>
<name>F3YWA8_DESAF</name>
<dbReference type="PANTHER" id="PTHR11059:SF0">
    <property type="entry name" value="DNA REPAIR PROTEIN RECN"/>
    <property type="match status" value="1"/>
</dbReference>
<dbReference type="Proteomes" id="UP000007844">
    <property type="component" value="Chromosome"/>
</dbReference>
<evidence type="ECO:0000256" key="2">
    <source>
        <dbReference type="ARBA" id="ARBA00009441"/>
    </source>
</evidence>
<dbReference type="SUPFAM" id="SSF52540">
    <property type="entry name" value="P-loop containing nucleoside triphosphate hydrolases"/>
    <property type="match status" value="2"/>
</dbReference>
<keyword evidence="7 9" id="KW-0234">DNA repair</keyword>
<evidence type="ECO:0000256" key="10">
    <source>
        <dbReference type="SAM" id="Coils"/>
    </source>
</evidence>
<sequence length="531" mass="58952">MLELLRIRNLALIDDLELEFAPGLNALTGETGAGKSFILRAVNFLTGDKLTPDMVRAGRDKAMVEALFVVEGVECVIRRELAADTGRSRLYVNDRLSSLETVESLKAGLVLHTSQHGQQKLLSPAYQSRMLDAFLPDKSLLGERDRLRDRLRAVAGQRKDLLDRVSSLSAQREFLDFQSREIAKVNPKPGEEDELTAKRQALKDRTGARQALDGALSLLHGQGGDGLLAQFDRLGRQVRGLVAAVPDLREEAQVLDDFRLRLGELDGRLRRCDLRAAAGDLEAVDARLFELAQLKRKLKRDLDGIVHLQQELRENLSFLDESGLDLKRLDKEEQELADALQAVLARLHADRRQAATGLKADLETELRQLGFSEHVRVEIDFEPHEIFPGISEERARVLWVPNPGQAPQPLDKIASGGELSRFLLALVGLLTQAEQPTLIFDEVDAGIGGLTLGTVAERLKALSRRQQIILITHWPQLAAKADRHFQVRKEVEAGQTYTRCGQLSEADIFEELSRMAGGGDQGQALARELLS</sequence>
<evidence type="ECO:0000313" key="13">
    <source>
        <dbReference type="Proteomes" id="UP000007844"/>
    </source>
</evidence>
<comment type="similarity">
    <text evidence="2 9">Belongs to the RecN family.</text>
</comment>
<dbReference type="EMBL" id="CP003221">
    <property type="protein sequence ID" value="EGJ49211.1"/>
    <property type="molecule type" value="Genomic_DNA"/>
</dbReference>
<dbReference type="Pfam" id="PF02463">
    <property type="entry name" value="SMC_N"/>
    <property type="match status" value="1"/>
</dbReference>
<dbReference type="STRING" id="690850.Desaf_0861"/>
<dbReference type="RefSeq" id="WP_014259032.1">
    <property type="nucleotide sequence ID" value="NC_016629.1"/>
</dbReference>
<dbReference type="PANTHER" id="PTHR11059">
    <property type="entry name" value="DNA REPAIR PROTEIN RECN"/>
    <property type="match status" value="1"/>
</dbReference>